<keyword evidence="2" id="KW-1185">Reference proteome</keyword>
<dbReference type="EMBL" id="AFRT01001040">
    <property type="protein sequence ID" value="ELU41549.1"/>
    <property type="molecule type" value="Genomic_DNA"/>
</dbReference>
<dbReference type="HOGENOM" id="CLU_2172774_0_0_1"/>
<sequence length="110" mass="12219">MLEVVVVCKRRRWGEGAVHLAIYWGKQAQADVQKKKESIHGAAQSRLVRECSGGRTIHMPHTTSRPPLSVTHMSSAYRCRDSASSPRNDMSSLASAYWCSLPLTETSSFV</sequence>
<reference evidence="1 2" key="1">
    <citation type="journal article" date="2013" name="Nat. Commun.">
        <title>The evolution and pathogenic mechanisms of the rice sheath blight pathogen.</title>
        <authorList>
            <person name="Zheng A."/>
            <person name="Lin R."/>
            <person name="Xu L."/>
            <person name="Qin P."/>
            <person name="Tang C."/>
            <person name="Ai P."/>
            <person name="Zhang D."/>
            <person name="Liu Y."/>
            <person name="Sun Z."/>
            <person name="Feng H."/>
            <person name="Wang Y."/>
            <person name="Chen Y."/>
            <person name="Liang X."/>
            <person name="Fu R."/>
            <person name="Li Q."/>
            <person name="Zhang J."/>
            <person name="Yu X."/>
            <person name="Xie Z."/>
            <person name="Ding L."/>
            <person name="Guan P."/>
            <person name="Tang J."/>
            <person name="Liang Y."/>
            <person name="Wang S."/>
            <person name="Deng Q."/>
            <person name="Li S."/>
            <person name="Zhu J."/>
            <person name="Wang L."/>
            <person name="Liu H."/>
            <person name="Li P."/>
        </authorList>
    </citation>
    <scope>NUCLEOTIDE SEQUENCE [LARGE SCALE GENOMIC DNA]</scope>
    <source>
        <strain evidence="2">AG-1 IA</strain>
    </source>
</reference>
<proteinExistence type="predicted"/>
<organism evidence="1 2">
    <name type="scientific">Thanatephorus cucumeris (strain AG1-IA)</name>
    <name type="common">Rice sheath blight fungus</name>
    <name type="synonym">Rhizoctonia solani</name>
    <dbReference type="NCBI Taxonomy" id="983506"/>
    <lineage>
        <taxon>Eukaryota</taxon>
        <taxon>Fungi</taxon>
        <taxon>Dikarya</taxon>
        <taxon>Basidiomycota</taxon>
        <taxon>Agaricomycotina</taxon>
        <taxon>Agaricomycetes</taxon>
        <taxon>Cantharellales</taxon>
        <taxon>Ceratobasidiaceae</taxon>
        <taxon>Rhizoctonia</taxon>
        <taxon>Rhizoctonia solani AG-1</taxon>
    </lineage>
</organism>
<comment type="caution">
    <text evidence="1">The sequence shown here is derived from an EMBL/GenBank/DDBJ whole genome shotgun (WGS) entry which is preliminary data.</text>
</comment>
<gene>
    <name evidence="1" type="ORF">AG1IA_04421</name>
</gene>
<name>L8WYV1_THACA</name>
<accession>L8WYV1</accession>
<dbReference type="AlphaFoldDB" id="L8WYV1"/>
<protein>
    <submittedName>
        <fullName evidence="1">Uncharacterized protein</fullName>
    </submittedName>
</protein>
<evidence type="ECO:0000313" key="2">
    <source>
        <dbReference type="Proteomes" id="UP000011668"/>
    </source>
</evidence>
<evidence type="ECO:0000313" key="1">
    <source>
        <dbReference type="EMBL" id="ELU41549.1"/>
    </source>
</evidence>
<dbReference type="Proteomes" id="UP000011668">
    <property type="component" value="Unassembled WGS sequence"/>
</dbReference>